<dbReference type="Proteomes" id="UP000584867">
    <property type="component" value="Unassembled WGS sequence"/>
</dbReference>
<evidence type="ECO:0000313" key="2">
    <source>
        <dbReference type="Proteomes" id="UP000584867"/>
    </source>
</evidence>
<name>A0A7W7ZQS5_9BACT</name>
<gene>
    <name evidence="1" type="ORF">HDF15_002770</name>
</gene>
<evidence type="ECO:0000313" key="1">
    <source>
        <dbReference type="EMBL" id="MBB5064416.1"/>
    </source>
</evidence>
<organism evidence="1 2">
    <name type="scientific">Granulicella mallensis</name>
    <dbReference type="NCBI Taxonomy" id="940614"/>
    <lineage>
        <taxon>Bacteria</taxon>
        <taxon>Pseudomonadati</taxon>
        <taxon>Acidobacteriota</taxon>
        <taxon>Terriglobia</taxon>
        <taxon>Terriglobales</taxon>
        <taxon>Acidobacteriaceae</taxon>
        <taxon>Granulicella</taxon>
    </lineage>
</organism>
<proteinExistence type="predicted"/>
<accession>A0A7W7ZQS5</accession>
<comment type="caution">
    <text evidence="1">The sequence shown here is derived from an EMBL/GenBank/DDBJ whole genome shotgun (WGS) entry which is preliminary data.</text>
</comment>
<protein>
    <submittedName>
        <fullName evidence="1">Uncharacterized protein</fullName>
    </submittedName>
</protein>
<sequence>MKVAIVFALPTPSASRPVIDPIEWSEDVTTEDIGTDHQDVWTIAEICERNAQNITLSF</sequence>
<dbReference type="AlphaFoldDB" id="A0A7W7ZQS5"/>
<dbReference type="EMBL" id="JACHIO010000010">
    <property type="protein sequence ID" value="MBB5064416.1"/>
    <property type="molecule type" value="Genomic_DNA"/>
</dbReference>
<reference evidence="1 2" key="1">
    <citation type="submission" date="2020-08" db="EMBL/GenBank/DDBJ databases">
        <title>Genomic Encyclopedia of Type Strains, Phase IV (KMG-V): Genome sequencing to study the core and pangenomes of soil and plant-associated prokaryotes.</title>
        <authorList>
            <person name="Whitman W."/>
        </authorList>
    </citation>
    <scope>NUCLEOTIDE SEQUENCE [LARGE SCALE GENOMIC DNA]</scope>
    <source>
        <strain evidence="1 2">X5P3</strain>
    </source>
</reference>